<feature type="region of interest" description="Disordered" evidence="9">
    <location>
        <begin position="569"/>
        <end position="590"/>
    </location>
</feature>
<dbReference type="Proteomes" id="UP000683360">
    <property type="component" value="Unassembled WGS sequence"/>
</dbReference>
<comment type="caution">
    <text evidence="12">The sequence shown here is derived from an EMBL/GenBank/DDBJ whole genome shotgun (WGS) entry which is preliminary data.</text>
</comment>
<keyword evidence="7 10" id="KW-1133">Transmembrane helix</keyword>
<feature type="transmembrane region" description="Helical" evidence="10">
    <location>
        <begin position="307"/>
        <end position="326"/>
    </location>
</feature>
<feature type="compositionally biased region" description="Basic residues" evidence="9">
    <location>
        <begin position="580"/>
        <end position="590"/>
    </location>
</feature>
<dbReference type="InterPro" id="IPR003439">
    <property type="entry name" value="ABC_transporter-like_ATP-bd"/>
</dbReference>
<dbReference type="PANTHER" id="PTHR24223">
    <property type="entry name" value="ATP-BINDING CASSETTE SUB-FAMILY C"/>
    <property type="match status" value="1"/>
</dbReference>
<dbReference type="SUPFAM" id="SSF90123">
    <property type="entry name" value="ABC transporter transmembrane region"/>
    <property type="match status" value="1"/>
</dbReference>
<dbReference type="GO" id="GO:0016020">
    <property type="term" value="C:membrane"/>
    <property type="evidence" value="ECO:0007669"/>
    <property type="project" value="InterPro"/>
</dbReference>
<keyword evidence="2" id="KW-0813">Transport</keyword>
<comment type="subcellular location">
    <subcellularLocation>
        <location evidence="1">Endomembrane system</location>
        <topology evidence="1">Multi-pass membrane protein</topology>
    </subcellularLocation>
</comment>
<name>A0A8S3U2Y1_MYTED</name>
<keyword evidence="8 10" id="KW-0472">Membrane</keyword>
<feature type="domain" description="ABC transmembrane type-1" evidence="11">
    <location>
        <begin position="186"/>
        <end position="350"/>
    </location>
</feature>
<dbReference type="SUPFAM" id="SSF52540">
    <property type="entry name" value="P-loop containing nucleoside triphosphate hydrolases"/>
    <property type="match status" value="1"/>
</dbReference>
<evidence type="ECO:0000259" key="11">
    <source>
        <dbReference type="PROSITE" id="PS50929"/>
    </source>
</evidence>
<dbReference type="EMBL" id="CAJPWZ010002313">
    <property type="protein sequence ID" value="CAG2235181.1"/>
    <property type="molecule type" value="Genomic_DNA"/>
</dbReference>
<dbReference type="GO" id="GO:0012505">
    <property type="term" value="C:endomembrane system"/>
    <property type="evidence" value="ECO:0007669"/>
    <property type="project" value="UniProtKB-SubCell"/>
</dbReference>
<dbReference type="GO" id="GO:0016887">
    <property type="term" value="F:ATP hydrolysis activity"/>
    <property type="evidence" value="ECO:0007669"/>
    <property type="project" value="InterPro"/>
</dbReference>
<dbReference type="InterPro" id="IPR027417">
    <property type="entry name" value="P-loop_NTPase"/>
</dbReference>
<keyword evidence="4" id="KW-0677">Repeat</keyword>
<evidence type="ECO:0000256" key="9">
    <source>
        <dbReference type="SAM" id="MobiDB-lite"/>
    </source>
</evidence>
<evidence type="ECO:0000256" key="6">
    <source>
        <dbReference type="ARBA" id="ARBA00022840"/>
    </source>
</evidence>
<proteinExistence type="predicted"/>
<dbReference type="FunFam" id="3.40.50.300:FF:003872">
    <property type="entry name" value="Multidrug resistance associated protein, putative"/>
    <property type="match status" value="1"/>
</dbReference>
<evidence type="ECO:0000313" key="12">
    <source>
        <dbReference type="EMBL" id="CAG2235181.1"/>
    </source>
</evidence>
<evidence type="ECO:0000256" key="4">
    <source>
        <dbReference type="ARBA" id="ARBA00022737"/>
    </source>
</evidence>
<accession>A0A8S3U2Y1</accession>
<dbReference type="SUPFAM" id="SSF56219">
    <property type="entry name" value="DNase I-like"/>
    <property type="match status" value="1"/>
</dbReference>
<reference evidence="12" key="1">
    <citation type="submission" date="2021-03" db="EMBL/GenBank/DDBJ databases">
        <authorList>
            <person name="Bekaert M."/>
        </authorList>
    </citation>
    <scope>NUCLEOTIDE SEQUENCE</scope>
</reference>
<dbReference type="InterPro" id="IPR050173">
    <property type="entry name" value="ABC_transporter_C-like"/>
</dbReference>
<gene>
    <name evidence="12" type="ORF">MEDL_47767</name>
</gene>
<keyword evidence="13" id="KW-1185">Reference proteome</keyword>
<feature type="transmembrane region" description="Helical" evidence="10">
    <location>
        <begin position="234"/>
        <end position="257"/>
    </location>
</feature>
<protein>
    <submittedName>
        <fullName evidence="12">ABCC1</fullName>
    </submittedName>
</protein>
<evidence type="ECO:0000256" key="3">
    <source>
        <dbReference type="ARBA" id="ARBA00022692"/>
    </source>
</evidence>
<dbReference type="PANTHER" id="PTHR24223:SF443">
    <property type="entry name" value="MULTIDRUG-RESISTANCE LIKE PROTEIN 1, ISOFORM I"/>
    <property type="match status" value="1"/>
</dbReference>
<keyword evidence="6" id="KW-0067">ATP-binding</keyword>
<evidence type="ECO:0000256" key="1">
    <source>
        <dbReference type="ARBA" id="ARBA00004127"/>
    </source>
</evidence>
<dbReference type="InterPro" id="IPR036640">
    <property type="entry name" value="ABC1_TM_sf"/>
</dbReference>
<dbReference type="Gene3D" id="3.40.50.300">
    <property type="entry name" value="P-loop containing nucleotide triphosphate hydrolases"/>
    <property type="match status" value="1"/>
</dbReference>
<evidence type="ECO:0000256" key="2">
    <source>
        <dbReference type="ARBA" id="ARBA00022448"/>
    </source>
</evidence>
<evidence type="ECO:0000256" key="5">
    <source>
        <dbReference type="ARBA" id="ARBA00022741"/>
    </source>
</evidence>
<dbReference type="PROSITE" id="PS50929">
    <property type="entry name" value="ABC_TM1F"/>
    <property type="match status" value="1"/>
</dbReference>
<dbReference type="InterPro" id="IPR011527">
    <property type="entry name" value="ABC1_TM_dom"/>
</dbReference>
<dbReference type="InterPro" id="IPR036691">
    <property type="entry name" value="Endo/exonu/phosph_ase_sf"/>
</dbReference>
<organism evidence="12 13">
    <name type="scientific">Mytilus edulis</name>
    <name type="common">Blue mussel</name>
    <dbReference type="NCBI Taxonomy" id="6550"/>
    <lineage>
        <taxon>Eukaryota</taxon>
        <taxon>Metazoa</taxon>
        <taxon>Spiralia</taxon>
        <taxon>Lophotrochozoa</taxon>
        <taxon>Mollusca</taxon>
        <taxon>Bivalvia</taxon>
        <taxon>Autobranchia</taxon>
        <taxon>Pteriomorphia</taxon>
        <taxon>Mytilida</taxon>
        <taxon>Mytiloidea</taxon>
        <taxon>Mytilidae</taxon>
        <taxon>Mytilinae</taxon>
        <taxon>Mytilus</taxon>
    </lineage>
</organism>
<sequence>MQKKYKRVLEACAMTSDLDLLPGRDLTEIGEKGINLSGGQKQRVSLARAVYSNSDVYLMDDPLSAVDAHVGKHIFEKVIGNKGLLKNKYFIEENDEAIDDPEIQQIRNMILEQVESVTSDGLTSDEPALSLIRKQNKEIKKKEYIAESPALLLQTRLTHDELAETGGVKWPVYKAYTKALGLGASIIVMFVFSMYHAASVYANFWLTFWTNDQYLTNQNNSGTEKFIDQTNYYLLGYGILGIIQAAFVLIYATLVSVKMVQAAGKIHQHMLDKIMRAPMEFFDTTPLGRIINRFSSDVEMMDTALPLTFRITLNSLYLAVTTVIVICINTPIILSTVVPLMICYGVIMVVGYLSNIIQSRKVLDQSILGVCFVYIGGDVNSRCGSEQDYIQGVDDINDREIIDVSSNKYGDLLIDFLTSCNLCMLNGRADGNNDFTCVSKRGRSVVDYVFAPHEQLDMCTSCDVYLMSDLIVDTGLNFEKSIPDHGPIVWTVNVKKDIACDTSNIGQAPNTDRPRYNLKRFPLNFLNNNKHIQDTIDKIENELVTNKDINSAYTEFVTLIEKEMKDTVPVLKTPTGPSSNKRKKSLRKPY</sequence>
<dbReference type="OrthoDB" id="10065830at2759"/>
<feature type="transmembrane region" description="Helical" evidence="10">
    <location>
        <begin position="179"/>
        <end position="198"/>
    </location>
</feature>
<dbReference type="GO" id="GO:0005524">
    <property type="term" value="F:ATP binding"/>
    <property type="evidence" value="ECO:0007669"/>
    <property type="project" value="UniProtKB-KW"/>
</dbReference>
<dbReference type="AlphaFoldDB" id="A0A8S3U2Y1"/>
<evidence type="ECO:0000256" key="10">
    <source>
        <dbReference type="SAM" id="Phobius"/>
    </source>
</evidence>
<evidence type="ECO:0000256" key="7">
    <source>
        <dbReference type="ARBA" id="ARBA00022989"/>
    </source>
</evidence>
<keyword evidence="3 10" id="KW-0812">Transmembrane</keyword>
<dbReference type="Pfam" id="PF00664">
    <property type="entry name" value="ABC_membrane"/>
    <property type="match status" value="1"/>
</dbReference>
<dbReference type="GO" id="GO:0140359">
    <property type="term" value="F:ABC-type transporter activity"/>
    <property type="evidence" value="ECO:0007669"/>
    <property type="project" value="InterPro"/>
</dbReference>
<keyword evidence="5" id="KW-0547">Nucleotide-binding</keyword>
<dbReference type="Pfam" id="PF00005">
    <property type="entry name" value="ABC_tran"/>
    <property type="match status" value="1"/>
</dbReference>
<dbReference type="Gene3D" id="1.20.1560.10">
    <property type="entry name" value="ABC transporter type 1, transmembrane domain"/>
    <property type="match status" value="1"/>
</dbReference>
<evidence type="ECO:0000313" key="13">
    <source>
        <dbReference type="Proteomes" id="UP000683360"/>
    </source>
</evidence>
<evidence type="ECO:0000256" key="8">
    <source>
        <dbReference type="ARBA" id="ARBA00023136"/>
    </source>
</evidence>
<feature type="transmembrane region" description="Helical" evidence="10">
    <location>
        <begin position="332"/>
        <end position="353"/>
    </location>
</feature>